<evidence type="ECO:0000259" key="2">
    <source>
        <dbReference type="Pfam" id="PF00339"/>
    </source>
</evidence>
<dbReference type="AlphaFoldDB" id="A0A9P6V0D1"/>
<feature type="compositionally biased region" description="Basic and acidic residues" evidence="1">
    <location>
        <begin position="227"/>
        <end position="242"/>
    </location>
</feature>
<evidence type="ECO:0000313" key="4">
    <source>
        <dbReference type="Proteomes" id="UP000738325"/>
    </source>
</evidence>
<proteinExistence type="predicted"/>
<feature type="region of interest" description="Disordered" evidence="1">
    <location>
        <begin position="222"/>
        <end position="261"/>
    </location>
</feature>
<dbReference type="Pfam" id="PF00339">
    <property type="entry name" value="Arrestin_N"/>
    <property type="match status" value="1"/>
</dbReference>
<reference evidence="3" key="1">
    <citation type="journal article" date="2020" name="Fungal Divers.">
        <title>Resolving the Mortierellaceae phylogeny through synthesis of multi-gene phylogenetics and phylogenomics.</title>
        <authorList>
            <person name="Vandepol N."/>
            <person name="Liber J."/>
            <person name="Desiro A."/>
            <person name="Na H."/>
            <person name="Kennedy M."/>
            <person name="Barry K."/>
            <person name="Grigoriev I.V."/>
            <person name="Miller A.N."/>
            <person name="O'Donnell K."/>
            <person name="Stajich J.E."/>
            <person name="Bonito G."/>
        </authorList>
    </citation>
    <scope>NUCLEOTIDE SEQUENCE</scope>
    <source>
        <strain evidence="3">REB-010B</strain>
    </source>
</reference>
<organism evidence="3 4">
    <name type="scientific">Dissophora globulifera</name>
    <dbReference type="NCBI Taxonomy" id="979702"/>
    <lineage>
        <taxon>Eukaryota</taxon>
        <taxon>Fungi</taxon>
        <taxon>Fungi incertae sedis</taxon>
        <taxon>Mucoromycota</taxon>
        <taxon>Mortierellomycotina</taxon>
        <taxon>Mortierellomycetes</taxon>
        <taxon>Mortierellales</taxon>
        <taxon>Mortierellaceae</taxon>
        <taxon>Dissophora</taxon>
    </lineage>
</organism>
<comment type="caution">
    <text evidence="3">The sequence shown here is derived from an EMBL/GenBank/DDBJ whole genome shotgun (WGS) entry which is preliminary data.</text>
</comment>
<evidence type="ECO:0000256" key="1">
    <source>
        <dbReference type="SAM" id="MobiDB-lite"/>
    </source>
</evidence>
<dbReference type="InterPro" id="IPR014752">
    <property type="entry name" value="Arrestin-like_C"/>
</dbReference>
<feature type="compositionally biased region" description="Low complexity" evidence="1">
    <location>
        <begin position="243"/>
        <end position="261"/>
    </location>
</feature>
<feature type="region of interest" description="Disordered" evidence="1">
    <location>
        <begin position="552"/>
        <end position="578"/>
    </location>
</feature>
<accession>A0A9P6V0D1</accession>
<protein>
    <recommendedName>
        <fullName evidence="2">Arrestin-like N-terminal domain-containing protein</fullName>
    </recommendedName>
</protein>
<feature type="domain" description="Arrestin-like N-terminal" evidence="2">
    <location>
        <begin position="43"/>
        <end position="186"/>
    </location>
</feature>
<feature type="compositionally biased region" description="Basic and acidic residues" evidence="1">
    <location>
        <begin position="552"/>
        <end position="562"/>
    </location>
</feature>
<keyword evidence="4" id="KW-1185">Reference proteome</keyword>
<name>A0A9P6V0D1_9FUNG</name>
<dbReference type="Gene3D" id="2.60.40.640">
    <property type="match status" value="1"/>
</dbReference>
<dbReference type="OrthoDB" id="2394544at2759"/>
<sequence length="607" mass="66355">MASITIQLEKLYLVLPASAESSTASLDSHAPPSAPLPSTAVLKGSVILTLHKPIQVASLSVILDGSSYLALSAPRGTTTTSMSKRLAHYSRHHLRLQQFLIEPSPDPEKSTTIVTPSASGISIYNAMTPSSTSLGSSYLEANQIAYPFAIEVPNNVPVSVVTPHGGTVYRLTAELRVAKQKSKSSSSSGFMATLMSAATSGGAGSLISAAMTVHIYRTGFLRHPRDHRGASGDETPRDHEAEGSQQQEQQEQQQSQGQEWQAALPLRQQAVESANDNMDSNRALTPASTSFSWPDHLNASVSIPYTHLPPHSRLDLRFQVRVLRHDCLAVKRFQVALWERAVFRVARTSMTDTLVQSIHGTQTRMAVVGIRERAITTQRLDKGWSEVPSLTPPNSAMIEKTFEFQTPSTVRGYDELYSSHNCNPSTYGRILDLEPLDTREDDDYLRADLIDVELGGIEIEIQHFLRCSLFVFGTLLGSNGEIAERQLGDIPVVVGGIPGRTDCDVTGLPTYIGSFSTSLLSMEAMQEYETTARASMSISDVTADSMGVRERYSMGDRQRDSRLSFASGASSPTLNEDYENDTEFMTIMGVMEHRTPPCYESSVDRSS</sequence>
<dbReference type="EMBL" id="JAAAIP010000013">
    <property type="protein sequence ID" value="KAG0329612.1"/>
    <property type="molecule type" value="Genomic_DNA"/>
</dbReference>
<evidence type="ECO:0000313" key="3">
    <source>
        <dbReference type="EMBL" id="KAG0329612.1"/>
    </source>
</evidence>
<dbReference type="InterPro" id="IPR011021">
    <property type="entry name" value="Arrestin-like_N"/>
</dbReference>
<dbReference type="Proteomes" id="UP000738325">
    <property type="component" value="Unassembled WGS sequence"/>
</dbReference>
<gene>
    <name evidence="3" type="ORF">BGZ99_001219</name>
</gene>